<evidence type="ECO:0000256" key="1">
    <source>
        <dbReference type="ARBA" id="ARBA00004370"/>
    </source>
</evidence>
<dbReference type="Proteomes" id="UP001652662">
    <property type="component" value="Chromosome 21"/>
</dbReference>
<keyword evidence="3 5" id="KW-0175">Coiled coil</keyword>
<dbReference type="InterPro" id="IPR027882">
    <property type="entry name" value="SOGA1/2-like_CC"/>
</dbReference>
<sequence>MEAPAGEPPARGCGPPPAPVPERKKSHRAPSPARPKDVAGWSLAKGRRGPGPGAAAACSAASSARPDKKGRAVAPGARGAGTRVAGVRTGVRAKGRPRPGAGPRPPPPPPSLTDSSSEVSDCASEEARLLGLELALSSDAESAAGGPAGARPGQPPQPAPPAQQPPRPPASPDEPSVAASSVGSSRLPLSTSLAFSDLTEEMLDCGPGGFVRELEELRSENDYLKDEIEELRAEMLEMRDVYMEEDVYQLQELRQQLDQASKTCRILQYRLRKAERRSLRAAQTGQVDGELIRGLEQDVKVSKDISVRLHKELEAVEKKRARLEEENEELRQRLIETELAKQVLQTELERPREHSLKKRGTRSLGKTDKKASVQEDSADLKCQLHFAKEESALMCKKLTKLAKENDSMKEELLKYRSLYGDLDSALSAEELADAPHSRETELKVHLKLVEEEANLLSRRIVELEVENRGLRAEMDDMKDHGGGCGGPEARLAFAMGGSECGESLAELRRHLQFVEEEAELLRRSSAELEDQNKLLLTELAKYRSEHELDVTLSEDSCSVLSEPSQEELAAAKLQIGELSGKVKKLQYENRVLLSNLQRCDLASCQSTRPMLETDAEAGDSAQCVPTALDEAHGPHAARLCRAREAEALPGLREQAALVSKAIDVLVADANGFSAGLRLYLDNECADFRLHEAPDNSEGPRDTKLIHAILVRLSMLQQELNAFTRKADMVLGSSAKEQPEPFSSLPSLGSQGPSKEILLAKDLGSDFQPPDFRDLPEWEPRIREAFRTGDLDSKPDPSRSFRPYRAEDNDSYASEVGLGLSRQIKELQLVLAEAHDSLRGLQEQLSQERQLRKEEADTFNQKMVQLKEDQQRALLRREFELQSLSLQRRLEQKFWSQEKNMLVQESQQFKHNFLLLFMKLRWFLKRWRQGKVLPSEGDDFLEVNSMKELYLLMEEEELNAQHSDNKTCTGDSWTQNTPNEYIKTLADMKVTLKELCWLLRDERRGLTELQQQFAKAKATWETERAELKSHTTQVELKAGKGAGERAGPDWKAALQREREEQQHLLAESYSAVMELTRQLQISERNWSQEKLQLVERLQGEKQQVEQQVKELQNRLSQLQKAADPWVLKHSDLEKQDSSWKETRSEKIHDKEAVSEAELGGTSLKRTKSVSSMSEFESLLDCSPYLASEGARGKKLPNNPAFAFVGTQPVDPEKDAQEQLSPRDCSHLGALACQDPAGRQMQRSYTAPDKTGIRVYYSPPVARRLGVPVVHDREGKIIIEPGFLFTTAKPKESAEADGLAESSYSRWLCNFSRQRLDGGSGASPSASGPGFPAALHDFEMSGNMSDDMKEITNCVRQAMRSGSLERKVKSTSSQTVGLASVGTQTIRTVSVGLQTDPPRSSLHSKSWSPRSSSLVSVRSKQISSSLDKVHSRIERPCCSPKYGSPKLQRRSVSKLDSAKDRSLWNLHQGKQNGSAWARSTTTRDSPVLRNINDGLSSLFSVVEHSGSTESVWKLGMSEARAKPEPPKYGIVQEFFRNVCGRAPSPTSTAGEESTKKPEPVSPASYHQPEGMARVLNKKAAKSGSSEEARLSVLPQVGKDGVPRDGDGATVLPNEGSPPRMTSVTRSETVEMLEEEPVMSKTQDHQLESDPNPVEVCGKSSASLEMTQGVSQERVHLGSSAKEGGSCDLSHQEGLQSTSLHLTPQEQSAPRQDRRQSWRRASMKEMNRRKSLLPFHQGITELSRSISVNLAESKRLGALLLSSFEFSVQKLEPFLRGTEGFSLESFRATASSLSEELKHFADQLESDGTLQKCFEDSREKASDLSLETSVAEMKEYITKFSLERQTWDQLLLRYQEEAEEIISRGPAEAKITEVGVGPTTCLGSSQSEILNTKPDYQKIVQNQNRVFDWMGLVMDELQGSVKQLRAFMDESSQCLQKVSVQLGKRSTQQLDPSPARKLLRLHPRNPPTALL</sequence>
<dbReference type="InterPro" id="IPR049885">
    <property type="entry name" value="MTCL1-3"/>
</dbReference>
<feature type="compositionally biased region" description="Pro residues" evidence="6">
    <location>
        <begin position="153"/>
        <end position="172"/>
    </location>
</feature>
<feature type="coiled-coil region" evidence="5">
    <location>
        <begin position="1086"/>
        <end position="1120"/>
    </location>
</feature>
<evidence type="ECO:0000256" key="3">
    <source>
        <dbReference type="ARBA" id="ARBA00023054"/>
    </source>
</evidence>
<evidence type="ECO:0000259" key="7">
    <source>
        <dbReference type="Pfam" id="PF11365"/>
    </source>
</evidence>
<feature type="region of interest" description="Disordered" evidence="6">
    <location>
        <begin position="1539"/>
        <end position="1622"/>
    </location>
</feature>
<dbReference type="InterPro" id="IPR027881">
    <property type="entry name" value="SOGA_CC"/>
</dbReference>
<accession>A0ABM4LVF3</accession>
<feature type="compositionally biased region" description="Basic and acidic residues" evidence="6">
    <location>
        <begin position="1708"/>
        <end position="1717"/>
    </location>
</feature>
<keyword evidence="4" id="KW-0472">Membrane</keyword>
<feature type="compositionally biased region" description="Polar residues" evidence="6">
    <location>
        <begin position="1690"/>
        <end position="1707"/>
    </location>
</feature>
<evidence type="ECO:0000313" key="10">
    <source>
        <dbReference type="RefSeq" id="XP_070444418.1"/>
    </source>
</evidence>
<organism evidence="9 10">
    <name type="scientific">Equus przewalskii</name>
    <name type="common">Przewalski's horse</name>
    <name type="synonym">Equus caballus przewalskii</name>
    <dbReference type="NCBI Taxonomy" id="9798"/>
    <lineage>
        <taxon>Eukaryota</taxon>
        <taxon>Metazoa</taxon>
        <taxon>Chordata</taxon>
        <taxon>Craniata</taxon>
        <taxon>Vertebrata</taxon>
        <taxon>Euteleostomi</taxon>
        <taxon>Mammalia</taxon>
        <taxon>Eutheria</taxon>
        <taxon>Laurasiatheria</taxon>
        <taxon>Perissodactyla</taxon>
        <taxon>Equidae</taxon>
        <taxon>Equus</taxon>
    </lineage>
</organism>
<keyword evidence="9" id="KW-1185">Reference proteome</keyword>
<dbReference type="GeneID" id="103565737"/>
<feature type="region of interest" description="Disordered" evidence="6">
    <location>
        <begin position="1663"/>
        <end position="1717"/>
    </location>
</feature>
<dbReference type="PANTHER" id="PTHR15742:SF1">
    <property type="entry name" value="PROTEIN SOGA1"/>
    <property type="match status" value="1"/>
</dbReference>
<dbReference type="RefSeq" id="XP_070444418.1">
    <property type="nucleotide sequence ID" value="XM_070588317.1"/>
</dbReference>
<feature type="region of interest" description="Disordered" evidence="6">
    <location>
        <begin position="349"/>
        <end position="372"/>
    </location>
</feature>
<feature type="coiled-coil region" evidence="5">
    <location>
        <begin position="504"/>
        <end position="545"/>
    </location>
</feature>
<feature type="compositionally biased region" description="Low complexity" evidence="6">
    <location>
        <begin position="72"/>
        <end position="90"/>
    </location>
</feature>
<feature type="region of interest" description="Disordered" evidence="6">
    <location>
        <begin position="785"/>
        <end position="805"/>
    </location>
</feature>
<dbReference type="InterPro" id="IPR013218">
    <property type="entry name" value="Dsn1/Mis13"/>
</dbReference>
<protein>
    <submittedName>
        <fullName evidence="10">Microtubule cross-linking factor 2 isoform X1</fullName>
    </submittedName>
</protein>
<dbReference type="Pfam" id="PF11365">
    <property type="entry name" value="SOGA"/>
    <property type="match status" value="2"/>
</dbReference>
<evidence type="ECO:0000256" key="4">
    <source>
        <dbReference type="ARBA" id="ARBA00023136"/>
    </source>
</evidence>
<name>A0ABM4LVF3_EQUPR</name>
<comment type="subcellular location">
    <subcellularLocation>
        <location evidence="1">Membrane</location>
    </subcellularLocation>
</comment>
<dbReference type="Pfam" id="PF08202">
    <property type="entry name" value="MIS13"/>
    <property type="match status" value="1"/>
</dbReference>
<evidence type="ECO:0000256" key="6">
    <source>
        <dbReference type="SAM" id="MobiDB-lite"/>
    </source>
</evidence>
<reference evidence="10" key="1">
    <citation type="submission" date="2025-08" db="UniProtKB">
        <authorList>
            <consortium name="RefSeq"/>
        </authorList>
    </citation>
    <scope>IDENTIFICATION</scope>
    <source>
        <tissue evidence="10">Blood</tissue>
    </source>
</reference>
<feature type="coiled-coil region" evidence="5">
    <location>
        <begin position="823"/>
        <end position="857"/>
    </location>
</feature>
<feature type="domain" description="SOGA coiled-coil" evidence="7">
    <location>
        <begin position="503"/>
        <end position="592"/>
    </location>
</feature>
<feature type="compositionally biased region" description="Low complexity" evidence="6">
    <location>
        <begin position="1"/>
        <end position="13"/>
    </location>
</feature>
<feature type="compositionally biased region" description="Low complexity" evidence="6">
    <location>
        <begin position="53"/>
        <end position="64"/>
    </location>
</feature>
<keyword evidence="2" id="KW-0597">Phosphoprotein</keyword>
<dbReference type="PANTHER" id="PTHR15742">
    <property type="entry name" value="GIRDIN"/>
    <property type="match status" value="1"/>
</dbReference>
<feature type="domain" description="SOGA 1/2-like coiled-coil" evidence="8">
    <location>
        <begin position="1072"/>
        <end position="1124"/>
    </location>
</feature>
<evidence type="ECO:0000313" key="9">
    <source>
        <dbReference type="Proteomes" id="UP001652662"/>
    </source>
</evidence>
<feature type="domain" description="SOGA coiled-coil" evidence="7">
    <location>
        <begin position="376"/>
        <end position="470"/>
    </location>
</feature>
<feature type="compositionally biased region" description="Pro residues" evidence="6">
    <location>
        <begin position="100"/>
        <end position="111"/>
    </location>
</feature>
<proteinExistence type="predicted"/>
<evidence type="ECO:0000259" key="8">
    <source>
        <dbReference type="Pfam" id="PF14818"/>
    </source>
</evidence>
<dbReference type="Pfam" id="PF14818">
    <property type="entry name" value="SOGA1-2-like_CC"/>
    <property type="match status" value="1"/>
</dbReference>
<evidence type="ECO:0000256" key="2">
    <source>
        <dbReference type="ARBA" id="ARBA00022553"/>
    </source>
</evidence>
<feature type="coiled-coil region" evidence="5">
    <location>
        <begin position="446"/>
        <end position="480"/>
    </location>
</feature>
<evidence type="ECO:0000256" key="5">
    <source>
        <dbReference type="SAM" id="Coils"/>
    </source>
</evidence>
<feature type="compositionally biased region" description="Low complexity" evidence="6">
    <location>
        <begin position="129"/>
        <end position="152"/>
    </location>
</feature>
<feature type="region of interest" description="Disordered" evidence="6">
    <location>
        <begin position="1"/>
        <end position="186"/>
    </location>
</feature>
<feature type="coiled-coil region" evidence="5">
    <location>
        <begin position="214"/>
        <end position="277"/>
    </location>
</feature>
<gene>
    <name evidence="10" type="primary">MTCL2</name>
</gene>